<evidence type="ECO:0000256" key="1">
    <source>
        <dbReference type="SAM" id="MobiDB-lite"/>
    </source>
</evidence>
<keyword evidence="3" id="KW-1185">Reference proteome</keyword>
<proteinExistence type="predicted"/>
<sequence>MDVEGGYGVWSSRDSRDKAKASGGGGGLFVRKMEEKSNGGCKVYTLV</sequence>
<evidence type="ECO:0000313" key="2">
    <source>
        <dbReference type="EMBL" id="MCI32709.1"/>
    </source>
</evidence>
<accession>A0A392R8Y3</accession>
<feature type="region of interest" description="Disordered" evidence="1">
    <location>
        <begin position="1"/>
        <end position="25"/>
    </location>
</feature>
<evidence type="ECO:0000313" key="3">
    <source>
        <dbReference type="Proteomes" id="UP000265520"/>
    </source>
</evidence>
<feature type="non-terminal residue" evidence="2">
    <location>
        <position position="47"/>
    </location>
</feature>
<dbReference type="EMBL" id="LXQA010198004">
    <property type="protein sequence ID" value="MCI32709.1"/>
    <property type="molecule type" value="Genomic_DNA"/>
</dbReference>
<dbReference type="Proteomes" id="UP000265520">
    <property type="component" value="Unassembled WGS sequence"/>
</dbReference>
<organism evidence="2 3">
    <name type="scientific">Trifolium medium</name>
    <dbReference type="NCBI Taxonomy" id="97028"/>
    <lineage>
        <taxon>Eukaryota</taxon>
        <taxon>Viridiplantae</taxon>
        <taxon>Streptophyta</taxon>
        <taxon>Embryophyta</taxon>
        <taxon>Tracheophyta</taxon>
        <taxon>Spermatophyta</taxon>
        <taxon>Magnoliopsida</taxon>
        <taxon>eudicotyledons</taxon>
        <taxon>Gunneridae</taxon>
        <taxon>Pentapetalae</taxon>
        <taxon>rosids</taxon>
        <taxon>fabids</taxon>
        <taxon>Fabales</taxon>
        <taxon>Fabaceae</taxon>
        <taxon>Papilionoideae</taxon>
        <taxon>50 kb inversion clade</taxon>
        <taxon>NPAAA clade</taxon>
        <taxon>Hologalegina</taxon>
        <taxon>IRL clade</taxon>
        <taxon>Trifolieae</taxon>
        <taxon>Trifolium</taxon>
    </lineage>
</organism>
<dbReference type="AlphaFoldDB" id="A0A392R8Y3"/>
<protein>
    <submittedName>
        <fullName evidence="2">Uncharacterized protein</fullName>
    </submittedName>
</protein>
<comment type="caution">
    <text evidence="2">The sequence shown here is derived from an EMBL/GenBank/DDBJ whole genome shotgun (WGS) entry which is preliminary data.</text>
</comment>
<reference evidence="2 3" key="1">
    <citation type="journal article" date="2018" name="Front. Plant Sci.">
        <title>Red Clover (Trifolium pratense) and Zigzag Clover (T. medium) - A Picture of Genomic Similarities and Differences.</title>
        <authorList>
            <person name="Dluhosova J."/>
            <person name="Istvanek J."/>
            <person name="Nedelnik J."/>
            <person name="Repkova J."/>
        </authorList>
    </citation>
    <scope>NUCLEOTIDE SEQUENCE [LARGE SCALE GENOMIC DNA]</scope>
    <source>
        <strain evidence="3">cv. 10/8</strain>
        <tissue evidence="2">Leaf</tissue>
    </source>
</reference>
<name>A0A392R8Y3_9FABA</name>